<dbReference type="VEuPathDB" id="ToxoDB:cyc_08466"/>
<organism evidence="2 3">
    <name type="scientific">Cyclospora cayetanensis</name>
    <dbReference type="NCBI Taxonomy" id="88456"/>
    <lineage>
        <taxon>Eukaryota</taxon>
        <taxon>Sar</taxon>
        <taxon>Alveolata</taxon>
        <taxon>Apicomplexa</taxon>
        <taxon>Conoidasida</taxon>
        <taxon>Coccidia</taxon>
        <taxon>Eucoccidiorida</taxon>
        <taxon>Eimeriorina</taxon>
        <taxon>Eimeriidae</taxon>
        <taxon>Cyclospora</taxon>
    </lineage>
</organism>
<dbReference type="InParanoid" id="A0A1D3D977"/>
<reference evidence="2 3" key="1">
    <citation type="journal article" date="2016" name="BMC Genomics">
        <title>Comparative genomics reveals Cyclospora cayetanensis possesses coccidia-like metabolism and invasion components but unique surface antigens.</title>
        <authorList>
            <person name="Liu S."/>
            <person name="Wang L."/>
            <person name="Zheng H."/>
            <person name="Xu Z."/>
            <person name="Roellig D.M."/>
            <person name="Li N."/>
            <person name="Frace M.A."/>
            <person name="Tang K."/>
            <person name="Arrowood M.J."/>
            <person name="Moss D.M."/>
            <person name="Zhang L."/>
            <person name="Feng Y."/>
            <person name="Xiao L."/>
        </authorList>
    </citation>
    <scope>NUCLEOTIDE SEQUENCE [LARGE SCALE GENOMIC DNA]</scope>
    <source>
        <strain evidence="2 3">CHN_HEN01</strain>
    </source>
</reference>
<name>A0A1D3D977_9EIME</name>
<feature type="region of interest" description="Disordered" evidence="1">
    <location>
        <begin position="78"/>
        <end position="106"/>
    </location>
</feature>
<dbReference type="Proteomes" id="UP000095192">
    <property type="component" value="Unassembled WGS sequence"/>
</dbReference>
<dbReference type="AlphaFoldDB" id="A0A1D3D977"/>
<evidence type="ECO:0000313" key="3">
    <source>
        <dbReference type="Proteomes" id="UP000095192"/>
    </source>
</evidence>
<dbReference type="EMBL" id="JROU02000209">
    <property type="protein sequence ID" value="OEH80021.1"/>
    <property type="molecule type" value="Genomic_DNA"/>
</dbReference>
<proteinExistence type="predicted"/>
<dbReference type="VEuPathDB" id="ToxoDB:LOC34620312"/>
<feature type="compositionally biased region" description="Low complexity" evidence="1">
    <location>
        <begin position="78"/>
        <end position="90"/>
    </location>
</feature>
<sequence>MERSDEPSISSSFAAPLPLSHVEMQSETICQVLSPHPSFKLLLLSTTVMVHNSSGMPLEICFLDADLNPLLLPAASGASAPADAVGGPSAQTASKEGHLSAEPPCSLHPDLEVVPQWMLEREQRWREAQQQEIMQQKEQMRLLLLDAAAPVAAAPSKRWGKLALRRAQTEALSGRGVSHSPRSRRTPSVWHPQEAAAATRQETLALRPLTPKEQIDRLTYTFLLPNQHVLSVPQRAILGNGWCNADPLILPPDMSCIAGWCDLIDTRQRMEGLRCRQSAYLPPSCRRGTVSSAAQVEAQKEGAAAFAAAALQTVRNLYFLVHIEGRKGALPAEKELKRVTIFPSLTLVNATMTELDINIAPSSTSDGKASRKQLMAVADVPPNRPLRFRMRFAMLEGAEWSSVISDLLSTQVPLSVFLLHAQLLRLQHQQQGSLISSHDVAFCPAQQDEVVSRLLLPSRHLASVELEVLHDTAEVLPFLSYIISPKQLVAVIAAPRAFIDRTGLGIRPVHEGRFFPEFDGQSLLGDSTTSDVTLLLPRRRSHGQPVECRVTLPALGGHSHAALQTEDRCYTLRLKTEKMTPSETAGMKGFSLSEKTHEA</sequence>
<comment type="caution">
    <text evidence="2">The sequence shown here is derived from an EMBL/GenBank/DDBJ whole genome shotgun (WGS) entry which is preliminary data.</text>
</comment>
<gene>
    <name evidence="2" type="ORF">cyc_08466</name>
</gene>
<accession>A0A1D3D977</accession>
<evidence type="ECO:0000313" key="2">
    <source>
        <dbReference type="EMBL" id="OEH80021.1"/>
    </source>
</evidence>
<protein>
    <submittedName>
        <fullName evidence="2">Uncharacterized protein</fullName>
    </submittedName>
</protein>
<keyword evidence="3" id="KW-1185">Reference proteome</keyword>
<feature type="region of interest" description="Disordered" evidence="1">
    <location>
        <begin position="170"/>
        <end position="192"/>
    </location>
</feature>
<evidence type="ECO:0000256" key="1">
    <source>
        <dbReference type="SAM" id="MobiDB-lite"/>
    </source>
</evidence>